<comment type="caution">
    <text evidence="1">The sequence shown here is derived from an EMBL/GenBank/DDBJ whole genome shotgun (WGS) entry which is preliminary data.</text>
</comment>
<evidence type="ECO:0000313" key="1">
    <source>
        <dbReference type="EMBL" id="HGM58895.1"/>
    </source>
</evidence>
<name>A0A7C4D7G2_STAMA</name>
<sequence length="184" mass="21259">MIFKKKKNPLREAIYAAYHVKNGISKLDILVDRIKTRRNRLLEIAAELEARGESFLAKKYASEVSKLDNICNRLLDIRLVLEKISLVLEYSINRRIFEETMREVYSLLTDLKKLPESTIPELGLTLVNIEYSIKNILDDYIELGFNIEYSPPSDENVNKILEEAKTILKNRLEADLSPETSSKV</sequence>
<proteinExistence type="predicted"/>
<protein>
    <submittedName>
        <fullName evidence="1">Uncharacterized protein</fullName>
    </submittedName>
</protein>
<accession>A0A7C4D7G2</accession>
<organism evidence="1">
    <name type="scientific">Staphylothermus marinus</name>
    <dbReference type="NCBI Taxonomy" id="2280"/>
    <lineage>
        <taxon>Archaea</taxon>
        <taxon>Thermoproteota</taxon>
        <taxon>Thermoprotei</taxon>
        <taxon>Desulfurococcales</taxon>
        <taxon>Desulfurococcaceae</taxon>
        <taxon>Staphylothermus</taxon>
    </lineage>
</organism>
<dbReference type="AlphaFoldDB" id="A0A7C4D7G2"/>
<reference evidence="1" key="1">
    <citation type="journal article" date="2020" name="mSystems">
        <title>Genome- and Community-Level Interaction Insights into Carbon Utilization and Element Cycling Functions of Hydrothermarchaeota in Hydrothermal Sediment.</title>
        <authorList>
            <person name="Zhou Z."/>
            <person name="Liu Y."/>
            <person name="Xu W."/>
            <person name="Pan J."/>
            <person name="Luo Z.H."/>
            <person name="Li M."/>
        </authorList>
    </citation>
    <scope>NUCLEOTIDE SEQUENCE [LARGE SCALE GENOMIC DNA]</scope>
    <source>
        <strain evidence="1">SpSt-642</strain>
    </source>
</reference>
<dbReference type="EMBL" id="DTBJ01000037">
    <property type="protein sequence ID" value="HGM58895.1"/>
    <property type="molecule type" value="Genomic_DNA"/>
</dbReference>
<gene>
    <name evidence="1" type="ORF">ENU14_04850</name>
</gene>